<dbReference type="OrthoDB" id="2340857at2759"/>
<reference evidence="2" key="1">
    <citation type="submission" date="2016-04" db="EMBL/GenBank/DDBJ databases">
        <authorList>
            <person name="Evans L.H."/>
            <person name="Alamgir A."/>
            <person name="Owens N."/>
            <person name="Weber N.D."/>
            <person name="Virtaneva K."/>
            <person name="Barbian K."/>
            <person name="Babar A."/>
            <person name="Rosenke K."/>
        </authorList>
    </citation>
    <scope>NUCLEOTIDE SEQUENCE [LARGE SCALE GENOMIC DNA]</scope>
    <source>
        <strain evidence="2">CBS 101.48</strain>
    </source>
</reference>
<organism evidence="2">
    <name type="scientific">Absidia glauca</name>
    <name type="common">Pin mould</name>
    <dbReference type="NCBI Taxonomy" id="4829"/>
    <lineage>
        <taxon>Eukaryota</taxon>
        <taxon>Fungi</taxon>
        <taxon>Fungi incertae sedis</taxon>
        <taxon>Mucoromycota</taxon>
        <taxon>Mucoromycotina</taxon>
        <taxon>Mucoromycetes</taxon>
        <taxon>Mucorales</taxon>
        <taxon>Cunninghamellaceae</taxon>
        <taxon>Absidia</taxon>
    </lineage>
</organism>
<dbReference type="EMBL" id="LT555008">
    <property type="protein sequence ID" value="SAM09477.1"/>
    <property type="molecule type" value="Genomic_DNA"/>
</dbReference>
<feature type="chain" id="PRO_5007843585" evidence="1">
    <location>
        <begin position="22"/>
        <end position="287"/>
    </location>
</feature>
<keyword evidence="3" id="KW-1185">Reference proteome</keyword>
<dbReference type="AlphaFoldDB" id="A0A163K9J6"/>
<sequence>MKFSIATATVLLFTAMATVNADEYASAMKKWCDGLSVPTPDGKAAFVAGSKAHISVTNKPNDTHQKTITGLDLYSVAKDGSAKYIQNVWKGSQPLKTAASIDDAIPKNTAAGQYYYRVWVTNQVNGMHGPDCLKTSHTFKVTTGSHTNAAGLTEYAENLDDEETYNPKHSKGCFGLTIEYPQKDAVFKEGDHSRVSIKRESSSQTDELKKVDLYKIVNGQAPVLVQNAWEGVEDIGDAFILKDHIIIPQEHIDPSATYQYRVETTSNQDADVVCDFVSQEFKIEAKN</sequence>
<evidence type="ECO:0000313" key="2">
    <source>
        <dbReference type="EMBL" id="SAM09477.1"/>
    </source>
</evidence>
<evidence type="ECO:0000313" key="3">
    <source>
        <dbReference type="Proteomes" id="UP000078561"/>
    </source>
</evidence>
<dbReference type="OMA" id="SIYPQTH"/>
<dbReference type="Proteomes" id="UP000078561">
    <property type="component" value="Unassembled WGS sequence"/>
</dbReference>
<dbReference type="InParanoid" id="A0A163K9J6"/>
<evidence type="ECO:0000256" key="1">
    <source>
        <dbReference type="SAM" id="SignalP"/>
    </source>
</evidence>
<name>A0A163K9J6_ABSGL</name>
<proteinExistence type="predicted"/>
<protein>
    <submittedName>
        <fullName evidence="2">Uncharacterized protein</fullName>
    </submittedName>
</protein>
<accession>A0A163K9J6</accession>
<keyword evidence="1" id="KW-0732">Signal</keyword>
<gene>
    <name evidence="2" type="primary">ABSGL_15153.1 scaffold 15162</name>
</gene>
<feature type="signal peptide" evidence="1">
    <location>
        <begin position="1"/>
        <end position="21"/>
    </location>
</feature>